<dbReference type="RefSeq" id="WP_191180681.1">
    <property type="nucleotide sequence ID" value="NZ_JACXXP010000028.1"/>
</dbReference>
<accession>A0A9Q3V096</accession>
<name>A0A9Q3V096_9FLAO</name>
<dbReference type="EMBL" id="JAJJML010000001">
    <property type="protein sequence ID" value="MCC9036766.1"/>
    <property type="molecule type" value="Genomic_DNA"/>
</dbReference>
<gene>
    <name evidence="2" type="ORF">IEW27_16880</name>
    <name evidence="3" type="ORF">LNP80_21390</name>
</gene>
<keyword evidence="1" id="KW-0732">Signal</keyword>
<evidence type="ECO:0000313" key="3">
    <source>
        <dbReference type="EMBL" id="MCC9036766.1"/>
    </source>
</evidence>
<feature type="signal peptide" evidence="1">
    <location>
        <begin position="1"/>
        <end position="19"/>
    </location>
</feature>
<evidence type="ECO:0000256" key="1">
    <source>
        <dbReference type="SAM" id="SignalP"/>
    </source>
</evidence>
<protein>
    <recommendedName>
        <fullName evidence="6">Lipocalin-like domain-containing protein</fullName>
    </recommendedName>
</protein>
<sequence length="178" mass="19005">MKKIIISSICLMISGVAFSQVIIGNDIGTATDKTSVLLEFANTNDRGIVLPYLRTMPVAPTEGTIILDATDSTRAKIKYYNGTWKDLSSGNEADISTVLTKQPTVTENNTVGTIIGSDQTSATGGALVLESSNKAMILPQVTSTDVVINPAPGMMVYIKGTNKRLAVFNGSKWTFWAP</sequence>
<keyword evidence="4" id="KW-1185">Reference proteome</keyword>
<dbReference type="AlphaFoldDB" id="A0A9Q3V096"/>
<evidence type="ECO:0008006" key="6">
    <source>
        <dbReference type="Google" id="ProtNLM"/>
    </source>
</evidence>
<evidence type="ECO:0000313" key="5">
    <source>
        <dbReference type="Proteomes" id="UP001107960"/>
    </source>
</evidence>
<reference evidence="4" key="2">
    <citation type="submission" date="2023-07" db="EMBL/GenBank/DDBJ databases">
        <title>Description of novel Chryseobacterium sp. strain C-2.</title>
        <authorList>
            <person name="Saticioglu I.B."/>
        </authorList>
    </citation>
    <scope>NUCLEOTIDE SEQUENCE [LARGE SCALE GENOMIC DNA]</scope>
    <source>
        <strain evidence="4">C-2</strain>
    </source>
</reference>
<dbReference type="Proteomes" id="UP001107960">
    <property type="component" value="Unassembled WGS sequence"/>
</dbReference>
<organism evidence="3 5">
    <name type="scientific">Chryseobacterium muglaense</name>
    <dbReference type="NCBI Taxonomy" id="2893752"/>
    <lineage>
        <taxon>Bacteria</taxon>
        <taxon>Pseudomonadati</taxon>
        <taxon>Bacteroidota</taxon>
        <taxon>Flavobacteriia</taxon>
        <taxon>Flavobacteriales</taxon>
        <taxon>Weeksellaceae</taxon>
        <taxon>Chryseobacterium group</taxon>
        <taxon>Chryseobacterium</taxon>
    </lineage>
</organism>
<feature type="chain" id="PRO_5040173578" description="Lipocalin-like domain-containing protein" evidence="1">
    <location>
        <begin position="20"/>
        <end position="178"/>
    </location>
</feature>
<evidence type="ECO:0000313" key="2">
    <source>
        <dbReference type="EMBL" id="MBD3906261.1"/>
    </source>
</evidence>
<dbReference type="EMBL" id="JACXXP010000028">
    <property type="protein sequence ID" value="MBD3906261.1"/>
    <property type="molecule type" value="Genomic_DNA"/>
</dbReference>
<proteinExistence type="predicted"/>
<evidence type="ECO:0000313" key="4">
    <source>
        <dbReference type="Proteomes" id="UP000603715"/>
    </source>
</evidence>
<comment type="caution">
    <text evidence="3">The sequence shown here is derived from an EMBL/GenBank/DDBJ whole genome shotgun (WGS) entry which is preliminary data.</text>
</comment>
<reference evidence="3" key="1">
    <citation type="submission" date="2021-11" db="EMBL/GenBank/DDBJ databases">
        <title>Description of novel Chryseobacterium species.</title>
        <authorList>
            <person name="Saticioglu I.B."/>
            <person name="Ay H."/>
            <person name="Altun S."/>
            <person name="Duman M."/>
        </authorList>
    </citation>
    <scope>NUCLEOTIDE SEQUENCE</scope>
    <source>
        <strain evidence="3">C-39</strain>
    </source>
</reference>
<reference evidence="2" key="3">
    <citation type="submission" date="2024-05" db="EMBL/GenBank/DDBJ databases">
        <title>Description of novel Chryseobacterium sp. strain C-2.</title>
        <authorList>
            <person name="Saticioglu I.B."/>
        </authorList>
    </citation>
    <scope>NUCLEOTIDE SEQUENCE</scope>
    <source>
        <strain evidence="2">C-2</strain>
    </source>
</reference>
<dbReference type="Proteomes" id="UP000603715">
    <property type="component" value="Unassembled WGS sequence"/>
</dbReference>